<accession>A0A9D3YYR0</accession>
<proteinExistence type="predicted"/>
<dbReference type="PRINTS" id="PR00449">
    <property type="entry name" value="RASTRNSFRMNG"/>
</dbReference>
<sequence length="227" mass="25781">MKPSEYSYVFKCVIIGDCHVGKTTLLRRMLGEPFLPKPAPMRNSPISLRHLQCVDKIFTTSEGDRVKLQVYDTMGLERHRSLTLSYYRDAHVCLICYNVHNPESFDNLKTWLADVHKYLGRDTHLVKMLVGINSRAPALFVNGSIPGIDTEFVDVELITKRPTELAQEYDTLTCEVQLCDDTDVKTCFKTAVDSLVKRFHDDYARSPELDNGSVHLTADSSKRSTCC</sequence>
<protein>
    <submittedName>
        <fullName evidence="1">Uncharacterized protein</fullName>
    </submittedName>
</protein>
<organism evidence="1 2">
    <name type="scientific">Dreissena polymorpha</name>
    <name type="common">Zebra mussel</name>
    <name type="synonym">Mytilus polymorpha</name>
    <dbReference type="NCBI Taxonomy" id="45954"/>
    <lineage>
        <taxon>Eukaryota</taxon>
        <taxon>Metazoa</taxon>
        <taxon>Spiralia</taxon>
        <taxon>Lophotrochozoa</taxon>
        <taxon>Mollusca</taxon>
        <taxon>Bivalvia</taxon>
        <taxon>Autobranchia</taxon>
        <taxon>Heteroconchia</taxon>
        <taxon>Euheterodonta</taxon>
        <taxon>Imparidentia</taxon>
        <taxon>Neoheterodontei</taxon>
        <taxon>Myida</taxon>
        <taxon>Dreissenoidea</taxon>
        <taxon>Dreissenidae</taxon>
        <taxon>Dreissena</taxon>
    </lineage>
</organism>
<dbReference type="GO" id="GO:0005525">
    <property type="term" value="F:GTP binding"/>
    <property type="evidence" value="ECO:0007669"/>
    <property type="project" value="InterPro"/>
</dbReference>
<reference evidence="1" key="1">
    <citation type="journal article" date="2019" name="bioRxiv">
        <title>The Genome of the Zebra Mussel, Dreissena polymorpha: A Resource for Invasive Species Research.</title>
        <authorList>
            <person name="McCartney M.A."/>
            <person name="Auch B."/>
            <person name="Kono T."/>
            <person name="Mallez S."/>
            <person name="Zhang Y."/>
            <person name="Obille A."/>
            <person name="Becker A."/>
            <person name="Abrahante J.E."/>
            <person name="Garbe J."/>
            <person name="Badalamenti J.P."/>
            <person name="Herman A."/>
            <person name="Mangelson H."/>
            <person name="Liachko I."/>
            <person name="Sullivan S."/>
            <person name="Sone E.D."/>
            <person name="Koren S."/>
            <person name="Silverstein K.A.T."/>
            <person name="Beckman K.B."/>
            <person name="Gohl D.M."/>
        </authorList>
    </citation>
    <scope>NUCLEOTIDE SEQUENCE</scope>
    <source>
        <strain evidence="1">Duluth1</strain>
        <tissue evidence="1">Whole animal</tissue>
    </source>
</reference>
<reference evidence="1" key="2">
    <citation type="submission" date="2020-11" db="EMBL/GenBank/DDBJ databases">
        <authorList>
            <person name="McCartney M.A."/>
            <person name="Auch B."/>
            <person name="Kono T."/>
            <person name="Mallez S."/>
            <person name="Becker A."/>
            <person name="Gohl D.M."/>
            <person name="Silverstein K.A.T."/>
            <person name="Koren S."/>
            <person name="Bechman K.B."/>
            <person name="Herman A."/>
            <person name="Abrahante J.E."/>
            <person name="Garbe J."/>
        </authorList>
    </citation>
    <scope>NUCLEOTIDE SEQUENCE</scope>
    <source>
        <strain evidence="1">Duluth1</strain>
        <tissue evidence="1">Whole animal</tissue>
    </source>
</reference>
<dbReference type="InterPro" id="IPR001806">
    <property type="entry name" value="Small_GTPase"/>
</dbReference>
<evidence type="ECO:0000313" key="1">
    <source>
        <dbReference type="EMBL" id="KAH3707741.1"/>
    </source>
</evidence>
<dbReference type="InterPro" id="IPR050209">
    <property type="entry name" value="Rab_GTPases_membrane_traffic"/>
</dbReference>
<dbReference type="AlphaFoldDB" id="A0A9D3YYR0"/>
<comment type="caution">
    <text evidence="1">The sequence shown here is derived from an EMBL/GenBank/DDBJ whole genome shotgun (WGS) entry which is preliminary data.</text>
</comment>
<dbReference type="EMBL" id="JAIWYP010000014">
    <property type="protein sequence ID" value="KAH3707741.1"/>
    <property type="molecule type" value="Genomic_DNA"/>
</dbReference>
<name>A0A9D3YYR0_DREPO</name>
<keyword evidence="2" id="KW-1185">Reference proteome</keyword>
<dbReference type="SMART" id="SM00174">
    <property type="entry name" value="RHO"/>
    <property type="match status" value="1"/>
</dbReference>
<dbReference type="Proteomes" id="UP000828390">
    <property type="component" value="Unassembled WGS sequence"/>
</dbReference>
<evidence type="ECO:0000313" key="2">
    <source>
        <dbReference type="Proteomes" id="UP000828390"/>
    </source>
</evidence>
<dbReference type="GO" id="GO:0003924">
    <property type="term" value="F:GTPase activity"/>
    <property type="evidence" value="ECO:0007669"/>
    <property type="project" value="InterPro"/>
</dbReference>
<gene>
    <name evidence="1" type="ORF">DPMN_067153</name>
</gene>
<dbReference type="PROSITE" id="PS51419">
    <property type="entry name" value="RAB"/>
    <property type="match status" value="1"/>
</dbReference>
<dbReference type="Pfam" id="PF00071">
    <property type="entry name" value="Ras"/>
    <property type="match status" value="1"/>
</dbReference>
<dbReference type="PANTHER" id="PTHR47979">
    <property type="entry name" value="DRAB11-RELATED"/>
    <property type="match status" value="1"/>
</dbReference>
<dbReference type="CDD" id="cd00154">
    <property type="entry name" value="Rab"/>
    <property type="match status" value="1"/>
</dbReference>
<dbReference type="Gene3D" id="3.40.50.300">
    <property type="entry name" value="P-loop containing nucleotide triphosphate hydrolases"/>
    <property type="match status" value="1"/>
</dbReference>
<dbReference type="SUPFAM" id="SSF52540">
    <property type="entry name" value="P-loop containing nucleoside triphosphate hydrolases"/>
    <property type="match status" value="1"/>
</dbReference>
<dbReference type="InterPro" id="IPR027417">
    <property type="entry name" value="P-loop_NTPase"/>
</dbReference>
<dbReference type="OrthoDB" id="6116537at2759"/>
<dbReference type="FunFam" id="3.40.50.300:FF:001447">
    <property type="entry name" value="Ras-related protein Rab-1B"/>
    <property type="match status" value="1"/>
</dbReference>
<dbReference type="SMART" id="SM00175">
    <property type="entry name" value="RAB"/>
    <property type="match status" value="1"/>
</dbReference>